<dbReference type="AlphaFoldDB" id="A0A7S3K0T7"/>
<accession>A0A7S3K0T7</accession>
<reference evidence="1" key="1">
    <citation type="submission" date="2021-01" db="EMBL/GenBank/DDBJ databases">
        <authorList>
            <person name="Corre E."/>
            <person name="Pelletier E."/>
            <person name="Niang G."/>
            <person name="Scheremetjew M."/>
            <person name="Finn R."/>
            <person name="Kale V."/>
            <person name="Holt S."/>
            <person name="Cochrane G."/>
            <person name="Meng A."/>
            <person name="Brown T."/>
            <person name="Cohen L."/>
        </authorList>
    </citation>
    <scope>NUCLEOTIDE SEQUENCE</scope>
    <source>
        <strain evidence="1">CCMP1510</strain>
    </source>
</reference>
<proteinExistence type="predicted"/>
<protein>
    <submittedName>
        <fullName evidence="1">Uncharacterized protein</fullName>
    </submittedName>
</protein>
<gene>
    <name evidence="1" type="ORF">ALAG00032_LOCUS12238</name>
</gene>
<organism evidence="1">
    <name type="scientific">Aureoumbra lagunensis</name>
    <dbReference type="NCBI Taxonomy" id="44058"/>
    <lineage>
        <taxon>Eukaryota</taxon>
        <taxon>Sar</taxon>
        <taxon>Stramenopiles</taxon>
        <taxon>Ochrophyta</taxon>
        <taxon>Pelagophyceae</taxon>
        <taxon>Pelagomonadales</taxon>
        <taxon>Aureoumbra</taxon>
    </lineage>
</organism>
<dbReference type="EMBL" id="HBIJ01018580">
    <property type="protein sequence ID" value="CAE0371456.1"/>
    <property type="molecule type" value="Transcribed_RNA"/>
</dbReference>
<name>A0A7S3K0T7_9STRA</name>
<evidence type="ECO:0000313" key="1">
    <source>
        <dbReference type="EMBL" id="CAE0371456.1"/>
    </source>
</evidence>
<sequence>MPTATFTNNISNQENVFYVIPLDYDTRGITKLLDHKNENNAAIVPLSTDTLPPFEILLDELKAMDFDLYMSYSYEVHYQLENIINDPTDSDLMTHAAWEIFVHGDVAALRSAYAVVLSHYPDLSKPLAAVCDTISPTWEN</sequence>